<feature type="region of interest" description="Disordered" evidence="1">
    <location>
        <begin position="108"/>
        <end position="140"/>
    </location>
</feature>
<dbReference type="AlphaFoldDB" id="A0A2N3G6V8"/>
<sequence>MELNDMPYLLLGALASVKDDSINSVDDMIKKGKVLAEGGKAKVKGTAQDRKLEATVQELVKKGKKESEELVDAIGKSVKDTLSSLGIVTKSDIKAVEDHLADLEKKLAPAKKAAKKKAPAKKKAAAKKKAPAKKKAAKKA</sequence>
<gene>
    <name evidence="2" type="ORF">CVT63_03120</name>
</gene>
<evidence type="ECO:0000313" key="3">
    <source>
        <dbReference type="Proteomes" id="UP000233654"/>
    </source>
</evidence>
<protein>
    <recommendedName>
        <fullName evidence="4">Polyhydroxyalkanoate synthesis regulator phasin</fullName>
    </recommendedName>
</protein>
<comment type="caution">
    <text evidence="2">The sequence shown here is derived from an EMBL/GenBank/DDBJ whole genome shotgun (WGS) entry which is preliminary data.</text>
</comment>
<proteinExistence type="predicted"/>
<accession>A0A2N3G6V8</accession>
<evidence type="ECO:0000313" key="2">
    <source>
        <dbReference type="EMBL" id="PKQ28362.1"/>
    </source>
</evidence>
<dbReference type="InterPro" id="IPR008769">
    <property type="entry name" value="PhaF_PhaI"/>
</dbReference>
<organism evidence="2 3">
    <name type="scientific">Candidatus Anoxymicrobium japonicum</name>
    <dbReference type="NCBI Taxonomy" id="2013648"/>
    <lineage>
        <taxon>Bacteria</taxon>
        <taxon>Bacillati</taxon>
        <taxon>Actinomycetota</taxon>
        <taxon>Candidatus Geothermincolia</taxon>
        <taxon>Candidatus Geothermincolales</taxon>
        <taxon>Candidatus Anoxymicrobiaceae</taxon>
        <taxon>Candidatus Anoxymicrobium</taxon>
    </lineage>
</organism>
<dbReference type="PANTHER" id="PTHR38664:SF1">
    <property type="entry name" value="SLR0058 PROTEIN"/>
    <property type="match status" value="1"/>
</dbReference>
<dbReference type="EMBL" id="PHEX01000019">
    <property type="protein sequence ID" value="PKQ28362.1"/>
    <property type="molecule type" value="Genomic_DNA"/>
</dbReference>
<evidence type="ECO:0000256" key="1">
    <source>
        <dbReference type="SAM" id="MobiDB-lite"/>
    </source>
</evidence>
<reference evidence="2 3" key="1">
    <citation type="journal article" date="2017" name="ISME J.">
        <title>Potential for microbial H2 and metal transformations associated with novel bacteria and archaea in deep terrestrial subsurface sediments.</title>
        <authorList>
            <person name="Hernsdorf A.W."/>
            <person name="Amano Y."/>
            <person name="Miyakawa K."/>
            <person name="Ise K."/>
            <person name="Suzuki Y."/>
            <person name="Anantharaman K."/>
            <person name="Probst A."/>
            <person name="Burstein D."/>
            <person name="Thomas B.C."/>
            <person name="Banfield J.F."/>
        </authorList>
    </citation>
    <scope>NUCLEOTIDE SEQUENCE [LARGE SCALE GENOMIC DNA]</scope>
    <source>
        <strain evidence="2">HGW-Actinobacteria-3</strain>
    </source>
</reference>
<dbReference type="PANTHER" id="PTHR38664">
    <property type="entry name" value="SLR0058 PROTEIN"/>
    <property type="match status" value="1"/>
</dbReference>
<evidence type="ECO:0008006" key="4">
    <source>
        <dbReference type="Google" id="ProtNLM"/>
    </source>
</evidence>
<name>A0A2N3G6V8_9ACTN</name>
<dbReference type="Proteomes" id="UP000233654">
    <property type="component" value="Unassembled WGS sequence"/>
</dbReference>
<dbReference type="Pfam" id="PF05597">
    <property type="entry name" value="Phasin"/>
    <property type="match status" value="1"/>
</dbReference>